<dbReference type="EMBL" id="CP036298">
    <property type="protein sequence ID" value="QDV23202.1"/>
    <property type="molecule type" value="Genomic_DNA"/>
</dbReference>
<evidence type="ECO:0000313" key="3">
    <source>
        <dbReference type="Proteomes" id="UP000318017"/>
    </source>
</evidence>
<gene>
    <name evidence="2" type="ORF">Q31a_15000</name>
</gene>
<dbReference type="Proteomes" id="UP000318017">
    <property type="component" value="Chromosome"/>
</dbReference>
<dbReference type="Pfam" id="PF07589">
    <property type="entry name" value="PEP-CTERM"/>
    <property type="match status" value="1"/>
</dbReference>
<organism evidence="2 3">
    <name type="scientific">Aureliella helgolandensis</name>
    <dbReference type="NCBI Taxonomy" id="2527968"/>
    <lineage>
        <taxon>Bacteria</taxon>
        <taxon>Pseudomonadati</taxon>
        <taxon>Planctomycetota</taxon>
        <taxon>Planctomycetia</taxon>
        <taxon>Pirellulales</taxon>
        <taxon>Pirellulaceae</taxon>
        <taxon>Aureliella</taxon>
    </lineage>
</organism>
<dbReference type="RefSeq" id="WP_197356363.1">
    <property type="nucleotide sequence ID" value="NZ_CP036298.1"/>
</dbReference>
<feature type="domain" description="Ice-binding protein C-terminal" evidence="1">
    <location>
        <begin position="229"/>
        <end position="251"/>
    </location>
</feature>
<dbReference type="InterPro" id="IPR013424">
    <property type="entry name" value="Ice-binding_C"/>
</dbReference>
<reference evidence="2 3" key="1">
    <citation type="submission" date="2019-02" db="EMBL/GenBank/DDBJ databases">
        <title>Deep-cultivation of Planctomycetes and their phenomic and genomic characterization uncovers novel biology.</title>
        <authorList>
            <person name="Wiegand S."/>
            <person name="Jogler M."/>
            <person name="Boedeker C."/>
            <person name="Pinto D."/>
            <person name="Vollmers J."/>
            <person name="Rivas-Marin E."/>
            <person name="Kohn T."/>
            <person name="Peeters S.H."/>
            <person name="Heuer A."/>
            <person name="Rast P."/>
            <person name="Oberbeckmann S."/>
            <person name="Bunk B."/>
            <person name="Jeske O."/>
            <person name="Meyerdierks A."/>
            <person name="Storesund J.E."/>
            <person name="Kallscheuer N."/>
            <person name="Luecker S."/>
            <person name="Lage O.M."/>
            <person name="Pohl T."/>
            <person name="Merkel B.J."/>
            <person name="Hornburger P."/>
            <person name="Mueller R.-W."/>
            <person name="Bruemmer F."/>
            <person name="Labrenz M."/>
            <person name="Spormann A.M."/>
            <person name="Op den Camp H."/>
            <person name="Overmann J."/>
            <person name="Amann R."/>
            <person name="Jetten M.S.M."/>
            <person name="Mascher T."/>
            <person name="Medema M.H."/>
            <person name="Devos D.P."/>
            <person name="Kaster A.-K."/>
            <person name="Ovreas L."/>
            <person name="Rohde M."/>
            <person name="Galperin M.Y."/>
            <person name="Jogler C."/>
        </authorList>
    </citation>
    <scope>NUCLEOTIDE SEQUENCE [LARGE SCALE GENOMIC DNA]</scope>
    <source>
        <strain evidence="2 3">Q31a</strain>
    </source>
</reference>
<keyword evidence="3" id="KW-1185">Reference proteome</keyword>
<dbReference type="AlphaFoldDB" id="A0A518G3N1"/>
<dbReference type="KEGG" id="ahel:Q31a_15000"/>
<evidence type="ECO:0000259" key="1">
    <source>
        <dbReference type="Pfam" id="PF07589"/>
    </source>
</evidence>
<dbReference type="NCBIfam" id="TIGR02595">
    <property type="entry name" value="PEP_CTERM"/>
    <property type="match status" value="1"/>
</dbReference>
<protein>
    <recommendedName>
        <fullName evidence="1">Ice-binding protein C-terminal domain-containing protein</fullName>
    </recommendedName>
</protein>
<sequence>MKTFVFALTICVLHSVTNSIHAEIYISGHSDLGVGFEDGNLHLHSHNEDPVGLFGGGTAPAGEYDPGDLLIGVPNPSIARPTGSQWDFLSANAGDSVWFLPQSSNPQKPFLGFGTEELNASDGWSTPLTWTFNSITTFSGAPSEFALWQSDSLGNPVVFASTLAPTGTDNSWTQNPLSHDHYNFGFTGEGIYDVSLSISGTNSGAGSIAQGLYSDTASFRFVTGSEISAVPEPSSLLLAGFVAAGGLFHRRRIGT</sequence>
<name>A0A518G3N1_9BACT</name>
<dbReference type="NCBIfam" id="NF038134">
    <property type="entry name" value="choice_anch_M"/>
    <property type="match status" value="1"/>
</dbReference>
<evidence type="ECO:0000313" key="2">
    <source>
        <dbReference type="EMBL" id="QDV23202.1"/>
    </source>
</evidence>
<proteinExistence type="predicted"/>
<accession>A0A518G3N1</accession>